<gene>
    <name evidence="2" type="ORF">OMP40_08250</name>
</gene>
<dbReference type="InterPro" id="IPR027417">
    <property type="entry name" value="P-loop_NTPase"/>
</dbReference>
<dbReference type="GO" id="GO:0005524">
    <property type="term" value="F:ATP binding"/>
    <property type="evidence" value="ECO:0007669"/>
    <property type="project" value="InterPro"/>
</dbReference>
<sequence length="320" mass="35019">MLHLEDVREKTRRVLDQIAGIVVGKPDAAEYALIALLASGHIILEDVPGTGKTLLAKSLARSLGCAFKRIQFTADLLPSDVSGINFYNQRASVFELRKGPVFTNILLADELNRATPRTQSSLLESMEERQVTIDGETYPLERPFLVIATQNPVESHGTFPLPEAQLDRFMLRIPMGYPAAGEEAEILRRFMGGDPLATAEPVLALDEVVQLQVALRTVRCHDDVLQYMLAIVAATRDSEDTAVGASPRASLQFMRAAQARALLRGRDFVLPEDIKTLAVPVLAHRLVLHDPLAGSGRAEAIVRELLNNIAVPAEQDAVYA</sequence>
<evidence type="ECO:0000259" key="1">
    <source>
        <dbReference type="SMART" id="SM00382"/>
    </source>
</evidence>
<accession>A0A9X4KSE0</accession>
<dbReference type="GO" id="GO:0016887">
    <property type="term" value="F:ATP hydrolysis activity"/>
    <property type="evidence" value="ECO:0007669"/>
    <property type="project" value="InterPro"/>
</dbReference>
<dbReference type="InterPro" id="IPR050764">
    <property type="entry name" value="CbbQ/NirQ/NorQ/GpvN"/>
</dbReference>
<dbReference type="InterPro" id="IPR011703">
    <property type="entry name" value="ATPase_AAA-3"/>
</dbReference>
<dbReference type="PIRSF" id="PIRSF002849">
    <property type="entry name" value="AAA_ATPase_chaperone_MoxR_prd"/>
    <property type="match status" value="1"/>
</dbReference>
<dbReference type="Gene3D" id="3.40.50.300">
    <property type="entry name" value="P-loop containing nucleotide triphosphate hydrolases"/>
    <property type="match status" value="1"/>
</dbReference>
<dbReference type="RefSeq" id="WP_277530632.1">
    <property type="nucleotide sequence ID" value="NZ_JAPDIA010000003.1"/>
</dbReference>
<reference evidence="2" key="1">
    <citation type="submission" date="2022-10" db="EMBL/GenBank/DDBJ databases">
        <title>Comparative genomic analysis of Cohnella hashimotonis sp. nov., isolated from the International Space Station.</title>
        <authorList>
            <person name="Simpson A."/>
            <person name="Venkateswaran K."/>
        </authorList>
    </citation>
    <scope>NUCLEOTIDE SEQUENCE</scope>
    <source>
        <strain evidence="2">DSM 28161</strain>
    </source>
</reference>
<dbReference type="Pfam" id="PF07726">
    <property type="entry name" value="AAA_3"/>
    <property type="match status" value="1"/>
</dbReference>
<keyword evidence="3" id="KW-1185">Reference proteome</keyword>
<dbReference type="Proteomes" id="UP001153404">
    <property type="component" value="Unassembled WGS sequence"/>
</dbReference>
<name>A0A9X4KSE0_9BACL</name>
<evidence type="ECO:0000313" key="3">
    <source>
        <dbReference type="Proteomes" id="UP001153404"/>
    </source>
</evidence>
<dbReference type="EMBL" id="JAPDIA010000003">
    <property type="protein sequence ID" value="MDG0809371.1"/>
    <property type="molecule type" value="Genomic_DNA"/>
</dbReference>
<organism evidence="2 3">
    <name type="scientific">Cohnella rhizosphaerae</name>
    <dbReference type="NCBI Taxonomy" id="1457232"/>
    <lineage>
        <taxon>Bacteria</taxon>
        <taxon>Bacillati</taxon>
        <taxon>Bacillota</taxon>
        <taxon>Bacilli</taxon>
        <taxon>Bacillales</taxon>
        <taxon>Paenibacillaceae</taxon>
        <taxon>Cohnella</taxon>
    </lineage>
</organism>
<dbReference type="CDD" id="cd00009">
    <property type="entry name" value="AAA"/>
    <property type="match status" value="1"/>
</dbReference>
<dbReference type="PANTHER" id="PTHR42759">
    <property type="entry name" value="MOXR FAMILY PROTEIN"/>
    <property type="match status" value="1"/>
</dbReference>
<evidence type="ECO:0000313" key="2">
    <source>
        <dbReference type="EMBL" id="MDG0809371.1"/>
    </source>
</evidence>
<protein>
    <submittedName>
        <fullName evidence="2">MoxR family ATPase</fullName>
    </submittedName>
</protein>
<dbReference type="InterPro" id="IPR003593">
    <property type="entry name" value="AAA+_ATPase"/>
</dbReference>
<dbReference type="Pfam" id="PF17863">
    <property type="entry name" value="AAA_lid_2"/>
    <property type="match status" value="1"/>
</dbReference>
<feature type="domain" description="AAA+ ATPase" evidence="1">
    <location>
        <begin position="38"/>
        <end position="179"/>
    </location>
</feature>
<dbReference type="SMART" id="SM00382">
    <property type="entry name" value="AAA"/>
    <property type="match status" value="1"/>
</dbReference>
<proteinExistence type="predicted"/>
<dbReference type="SUPFAM" id="SSF52540">
    <property type="entry name" value="P-loop containing nucleoside triphosphate hydrolases"/>
    <property type="match status" value="1"/>
</dbReference>
<dbReference type="PANTHER" id="PTHR42759:SF5">
    <property type="entry name" value="METHANOL DEHYDROGENASE REGULATOR"/>
    <property type="match status" value="1"/>
</dbReference>
<dbReference type="InterPro" id="IPR041628">
    <property type="entry name" value="ChlI/MoxR_AAA_lid"/>
</dbReference>
<dbReference type="Gene3D" id="1.10.8.80">
    <property type="entry name" value="Magnesium chelatase subunit I, C-Terminal domain"/>
    <property type="match status" value="1"/>
</dbReference>
<dbReference type="AlphaFoldDB" id="A0A9X4KSE0"/>
<comment type="caution">
    <text evidence="2">The sequence shown here is derived from an EMBL/GenBank/DDBJ whole genome shotgun (WGS) entry which is preliminary data.</text>
</comment>